<comment type="similarity">
    <text evidence="2">Belongs to the major facilitator superfamily. Monocarboxylate porter (TC 2.A.1.13) family.</text>
</comment>
<dbReference type="GO" id="GO:0022857">
    <property type="term" value="F:transmembrane transporter activity"/>
    <property type="evidence" value="ECO:0007669"/>
    <property type="project" value="InterPro"/>
</dbReference>
<evidence type="ECO:0000256" key="2">
    <source>
        <dbReference type="ARBA" id="ARBA00006727"/>
    </source>
</evidence>
<evidence type="ECO:0000256" key="4">
    <source>
        <dbReference type="SAM" id="MobiDB-lite"/>
    </source>
</evidence>
<dbReference type="InterPro" id="IPR036259">
    <property type="entry name" value="MFS_trans_sf"/>
</dbReference>
<name>A0A428NR72_9HYPO</name>
<feature type="transmembrane region" description="Helical" evidence="5">
    <location>
        <begin position="250"/>
        <end position="273"/>
    </location>
</feature>
<gene>
    <name evidence="7" type="ORF">CEP54_015165</name>
</gene>
<organism evidence="7 8">
    <name type="scientific">Fusarium duplospermum</name>
    <dbReference type="NCBI Taxonomy" id="1325734"/>
    <lineage>
        <taxon>Eukaryota</taxon>
        <taxon>Fungi</taxon>
        <taxon>Dikarya</taxon>
        <taxon>Ascomycota</taxon>
        <taxon>Pezizomycotina</taxon>
        <taxon>Sordariomycetes</taxon>
        <taxon>Hypocreomycetidae</taxon>
        <taxon>Hypocreales</taxon>
        <taxon>Nectriaceae</taxon>
        <taxon>Fusarium</taxon>
        <taxon>Fusarium solani species complex</taxon>
    </lineage>
</organism>
<keyword evidence="5" id="KW-0472">Membrane</keyword>
<dbReference type="EMBL" id="NKCI01000331">
    <property type="protein sequence ID" value="RSL43240.1"/>
    <property type="molecule type" value="Genomic_DNA"/>
</dbReference>
<sequence length="493" mass="52533">MKRTIACPSQSIARLALIMKSRGINFIKPATLAMKDQQMASVVESTLPEKGPVVDVESAPSSSPPSIPDAGQDSDDSLDSLGKDIEGDLGAWACVLGSLLFLIPSFGFMASIGTVQSYLSLNQLSDYSVSQVGWISGVYLFLSLIFNFQIGSILDRYGPRILSPIGGVFSTATFLLLAECKTYWQFMLCFGVFGSIGTGIDCTTAIGVVGKLFVRRRGLAIGTAVLGTSLGSIIFPLLLRSTFQSLGWAWSMRIVALVVGIVSVLGVICFIPFDRLVAANSTSTKAKAEGFSLDLSAWRNPTFVFVSCGVFLIEFVVFGIGGLLPTISTGAGFTAEDGYTLLSILGACSCVGRFSMGFIGDRFGALNSMIAIMILTIVFMATIFIPFSTTSGPLLYTFSALWGYCSGSFYALSPVCTGKTCEPKDYARYYGSTNFSVGIALLLANPLSGIMLEKLGAQPLACFYLAIVFVAGVSFTVARGLLIGNFTTFWTKM</sequence>
<keyword evidence="3" id="KW-0325">Glycoprotein</keyword>
<comment type="subcellular location">
    <subcellularLocation>
        <location evidence="1">Membrane</location>
        <topology evidence="1">Multi-pass membrane protein</topology>
    </subcellularLocation>
</comment>
<evidence type="ECO:0000256" key="5">
    <source>
        <dbReference type="SAM" id="Phobius"/>
    </source>
</evidence>
<dbReference type="Gene3D" id="1.20.1250.20">
    <property type="entry name" value="MFS general substrate transporter like domains"/>
    <property type="match status" value="1"/>
</dbReference>
<feature type="transmembrane region" description="Helical" evidence="5">
    <location>
        <begin position="218"/>
        <end position="238"/>
    </location>
</feature>
<dbReference type="Proteomes" id="UP000288168">
    <property type="component" value="Unassembled WGS sequence"/>
</dbReference>
<dbReference type="OrthoDB" id="6499973at2759"/>
<keyword evidence="5" id="KW-1133">Transmembrane helix</keyword>
<comment type="caution">
    <text evidence="7">The sequence shown here is derived from an EMBL/GenBank/DDBJ whole genome shotgun (WGS) entry which is preliminary data.</text>
</comment>
<dbReference type="InterPro" id="IPR050327">
    <property type="entry name" value="Proton-linked_MCT"/>
</dbReference>
<feature type="transmembrane region" description="Helical" evidence="5">
    <location>
        <begin position="366"/>
        <end position="387"/>
    </location>
</feature>
<feature type="transmembrane region" description="Helical" evidence="5">
    <location>
        <begin position="89"/>
        <end position="112"/>
    </location>
</feature>
<accession>A0A428NR72</accession>
<dbReference type="PANTHER" id="PTHR11360:SF230">
    <property type="entry name" value="MONOCARBOXYLATE TRANSPORTER, PUTATIVE (AFU_ORTHOLOGUE AFUA_2G12790)-RELATED"/>
    <property type="match status" value="1"/>
</dbReference>
<reference evidence="7 8" key="1">
    <citation type="submission" date="2017-06" db="EMBL/GenBank/DDBJ databases">
        <title>Comparative genomic analysis of Ambrosia Fusariam Clade fungi.</title>
        <authorList>
            <person name="Stajich J.E."/>
            <person name="Carrillo J."/>
            <person name="Kijimoto T."/>
            <person name="Eskalen A."/>
            <person name="O'Donnell K."/>
            <person name="Kasson M."/>
        </authorList>
    </citation>
    <scope>NUCLEOTIDE SEQUENCE [LARGE SCALE GENOMIC DNA]</scope>
    <source>
        <strain evidence="7 8">NRRL62584</strain>
    </source>
</reference>
<feature type="transmembrane region" description="Helical" evidence="5">
    <location>
        <begin position="303"/>
        <end position="327"/>
    </location>
</feature>
<evidence type="ECO:0000256" key="1">
    <source>
        <dbReference type="ARBA" id="ARBA00004141"/>
    </source>
</evidence>
<dbReference type="AlphaFoldDB" id="A0A428NR72"/>
<feature type="transmembrane region" description="Helical" evidence="5">
    <location>
        <begin position="433"/>
        <end position="451"/>
    </location>
</feature>
<dbReference type="SUPFAM" id="SSF103473">
    <property type="entry name" value="MFS general substrate transporter"/>
    <property type="match status" value="1"/>
</dbReference>
<keyword evidence="5" id="KW-0812">Transmembrane</keyword>
<protein>
    <recommendedName>
        <fullName evidence="6">Major facilitator superfamily (MFS) profile domain-containing protein</fullName>
    </recommendedName>
</protein>
<dbReference type="InterPro" id="IPR020846">
    <property type="entry name" value="MFS_dom"/>
</dbReference>
<feature type="transmembrane region" description="Helical" evidence="5">
    <location>
        <begin position="339"/>
        <end position="359"/>
    </location>
</feature>
<feature type="region of interest" description="Disordered" evidence="4">
    <location>
        <begin position="52"/>
        <end position="78"/>
    </location>
</feature>
<feature type="transmembrane region" description="Helical" evidence="5">
    <location>
        <begin position="393"/>
        <end position="412"/>
    </location>
</feature>
<keyword evidence="8" id="KW-1185">Reference proteome</keyword>
<evidence type="ECO:0000313" key="7">
    <source>
        <dbReference type="EMBL" id="RSL43240.1"/>
    </source>
</evidence>
<evidence type="ECO:0000313" key="8">
    <source>
        <dbReference type="Proteomes" id="UP000288168"/>
    </source>
</evidence>
<dbReference type="GO" id="GO:0016020">
    <property type="term" value="C:membrane"/>
    <property type="evidence" value="ECO:0007669"/>
    <property type="project" value="UniProtKB-SubCell"/>
</dbReference>
<proteinExistence type="inferred from homology"/>
<feature type="transmembrane region" description="Helical" evidence="5">
    <location>
        <begin position="161"/>
        <end position="178"/>
    </location>
</feature>
<dbReference type="InterPro" id="IPR011701">
    <property type="entry name" value="MFS"/>
</dbReference>
<feature type="transmembrane region" description="Helical" evidence="5">
    <location>
        <begin position="132"/>
        <end position="154"/>
    </location>
</feature>
<feature type="transmembrane region" description="Helical" evidence="5">
    <location>
        <begin position="184"/>
        <end position="206"/>
    </location>
</feature>
<evidence type="ECO:0000256" key="3">
    <source>
        <dbReference type="ARBA" id="ARBA00023180"/>
    </source>
</evidence>
<feature type="transmembrane region" description="Helical" evidence="5">
    <location>
        <begin position="463"/>
        <end position="483"/>
    </location>
</feature>
<evidence type="ECO:0000259" key="6">
    <source>
        <dbReference type="PROSITE" id="PS50850"/>
    </source>
</evidence>
<dbReference type="PANTHER" id="PTHR11360">
    <property type="entry name" value="MONOCARBOXYLATE TRANSPORTER"/>
    <property type="match status" value="1"/>
</dbReference>
<dbReference type="PROSITE" id="PS50850">
    <property type="entry name" value="MFS"/>
    <property type="match status" value="1"/>
</dbReference>
<feature type="domain" description="Major facilitator superfamily (MFS) profile" evidence="6">
    <location>
        <begin position="90"/>
        <end position="493"/>
    </location>
</feature>
<dbReference type="Pfam" id="PF07690">
    <property type="entry name" value="MFS_1"/>
    <property type="match status" value="1"/>
</dbReference>